<dbReference type="GO" id="GO:0006355">
    <property type="term" value="P:regulation of DNA-templated transcription"/>
    <property type="evidence" value="ECO:0007669"/>
    <property type="project" value="InterPro"/>
</dbReference>
<dbReference type="Proteomes" id="UP001249240">
    <property type="component" value="Unassembled WGS sequence"/>
</dbReference>
<dbReference type="GO" id="GO:0000156">
    <property type="term" value="F:phosphorelay response regulator activity"/>
    <property type="evidence" value="ECO:0007669"/>
    <property type="project" value="TreeGrafter"/>
</dbReference>
<dbReference type="GO" id="GO:0071555">
    <property type="term" value="P:cell wall organization"/>
    <property type="evidence" value="ECO:0007669"/>
    <property type="project" value="UniProtKB-KW"/>
</dbReference>
<dbReference type="GO" id="GO:0046677">
    <property type="term" value="P:response to antibiotic"/>
    <property type="evidence" value="ECO:0007669"/>
    <property type="project" value="UniProtKB-KW"/>
</dbReference>
<evidence type="ECO:0000313" key="15">
    <source>
        <dbReference type="Proteomes" id="UP001249240"/>
    </source>
</evidence>
<sequence length="231" mass="26330">MKKILIIEDDEAIADILQDFLTINGFESRIVHDGAEGLKAALTKDYDLILLDVMLPTIDGIEILRQIRSEVLVPILLVTAKNEEIDKLRGLGLGADDYISKPFSPTELVARVRANLAQFERLNQQRQDTPKTHTIGTGEIVIQPKAMKVYVREKEVAMKYKEFELLLFLMENIQQVFSKEELYEKIWGMNSNGDIRTVAVHINRLREKIEADPSKPAHIQTVWGAGYRFVP</sequence>
<evidence type="ECO:0000256" key="9">
    <source>
        <dbReference type="ARBA" id="ARBA00023316"/>
    </source>
</evidence>
<dbReference type="PANTHER" id="PTHR48111">
    <property type="entry name" value="REGULATOR OF RPOS"/>
    <property type="match status" value="1"/>
</dbReference>
<dbReference type="InterPro" id="IPR001789">
    <property type="entry name" value="Sig_transdc_resp-reg_receiver"/>
</dbReference>
<evidence type="ECO:0000256" key="2">
    <source>
        <dbReference type="ARBA" id="ARBA00022553"/>
    </source>
</evidence>
<dbReference type="GO" id="GO:0000976">
    <property type="term" value="F:transcription cis-regulatory region binding"/>
    <property type="evidence" value="ECO:0007669"/>
    <property type="project" value="TreeGrafter"/>
</dbReference>
<dbReference type="PROSITE" id="PS51755">
    <property type="entry name" value="OMPR_PHOB"/>
    <property type="match status" value="1"/>
</dbReference>
<feature type="modified residue" description="4-aspartylphosphate" evidence="10">
    <location>
        <position position="52"/>
    </location>
</feature>
<keyword evidence="2 10" id="KW-0597">Phosphoprotein</keyword>
<dbReference type="Gene3D" id="1.10.10.10">
    <property type="entry name" value="Winged helix-like DNA-binding domain superfamily/Winged helix DNA-binding domain"/>
    <property type="match status" value="1"/>
</dbReference>
<keyword evidence="4" id="KW-0805">Transcription regulation</keyword>
<evidence type="ECO:0000256" key="11">
    <source>
        <dbReference type="PROSITE-ProRule" id="PRU01091"/>
    </source>
</evidence>
<keyword evidence="1" id="KW-0678">Repressor</keyword>
<dbReference type="FunFam" id="1.10.10.10:FF:000018">
    <property type="entry name" value="DNA-binding response regulator ResD"/>
    <property type="match status" value="1"/>
</dbReference>
<evidence type="ECO:0000256" key="5">
    <source>
        <dbReference type="ARBA" id="ARBA00023125"/>
    </source>
</evidence>
<name>A0AAW8SY72_9ENTE</name>
<protein>
    <submittedName>
        <fullName evidence="14">Response regulator transcription factor</fullName>
    </submittedName>
</protein>
<gene>
    <name evidence="14" type="ORF">P7D78_09655</name>
</gene>
<reference evidence="14" key="1">
    <citation type="submission" date="2023-03" db="EMBL/GenBank/DDBJ databases">
        <authorList>
            <person name="Shen W."/>
            <person name="Cai J."/>
        </authorList>
    </citation>
    <scope>NUCLEOTIDE SEQUENCE</scope>
    <source>
        <strain evidence="14">B646-2</strain>
    </source>
</reference>
<dbReference type="InterPro" id="IPR039420">
    <property type="entry name" value="WalR-like"/>
</dbReference>
<dbReference type="RefSeq" id="WP_010743658.1">
    <property type="nucleotide sequence ID" value="NZ_BAAAXM010000014.1"/>
</dbReference>
<dbReference type="SMART" id="SM00448">
    <property type="entry name" value="REC"/>
    <property type="match status" value="1"/>
</dbReference>
<dbReference type="FunFam" id="3.40.50.2300:FF:000001">
    <property type="entry name" value="DNA-binding response regulator PhoB"/>
    <property type="match status" value="1"/>
</dbReference>
<evidence type="ECO:0000313" key="14">
    <source>
        <dbReference type="EMBL" id="MDT2538391.1"/>
    </source>
</evidence>
<evidence type="ECO:0000256" key="10">
    <source>
        <dbReference type="PROSITE-ProRule" id="PRU00169"/>
    </source>
</evidence>
<dbReference type="PANTHER" id="PTHR48111:SF26">
    <property type="entry name" value="STAGE 0 SPORULATION PROTEIN A HOMOLOG"/>
    <property type="match status" value="1"/>
</dbReference>
<dbReference type="AlphaFoldDB" id="A0AAW8SY72"/>
<dbReference type="InterPro" id="IPR001867">
    <property type="entry name" value="OmpR/PhoB-type_DNA-bd"/>
</dbReference>
<dbReference type="PROSITE" id="PS50110">
    <property type="entry name" value="RESPONSE_REGULATORY"/>
    <property type="match status" value="1"/>
</dbReference>
<keyword evidence="9" id="KW-0961">Cell wall biogenesis/degradation</keyword>
<feature type="DNA-binding region" description="OmpR/PhoB-type" evidence="11">
    <location>
        <begin position="130"/>
        <end position="231"/>
    </location>
</feature>
<evidence type="ECO:0000259" key="13">
    <source>
        <dbReference type="PROSITE" id="PS51755"/>
    </source>
</evidence>
<dbReference type="SUPFAM" id="SSF46894">
    <property type="entry name" value="C-terminal effector domain of the bipartite response regulators"/>
    <property type="match status" value="1"/>
</dbReference>
<feature type="domain" description="Response regulatory" evidence="12">
    <location>
        <begin position="3"/>
        <end position="116"/>
    </location>
</feature>
<accession>A0AAW8SY72</accession>
<evidence type="ECO:0000256" key="6">
    <source>
        <dbReference type="ARBA" id="ARBA00023159"/>
    </source>
</evidence>
<dbReference type="Gene3D" id="6.10.250.690">
    <property type="match status" value="1"/>
</dbReference>
<dbReference type="CDD" id="cd00383">
    <property type="entry name" value="trans_reg_C"/>
    <property type="match status" value="1"/>
</dbReference>
<evidence type="ECO:0000256" key="4">
    <source>
        <dbReference type="ARBA" id="ARBA00023015"/>
    </source>
</evidence>
<evidence type="ECO:0000256" key="1">
    <source>
        <dbReference type="ARBA" id="ARBA00022491"/>
    </source>
</evidence>
<keyword evidence="6" id="KW-0010">Activator</keyword>
<dbReference type="InterPro" id="IPR016032">
    <property type="entry name" value="Sig_transdc_resp-reg_C-effctor"/>
</dbReference>
<dbReference type="SMART" id="SM00862">
    <property type="entry name" value="Trans_reg_C"/>
    <property type="match status" value="1"/>
</dbReference>
<dbReference type="Pfam" id="PF00072">
    <property type="entry name" value="Response_reg"/>
    <property type="match status" value="1"/>
</dbReference>
<keyword evidence="5 11" id="KW-0238">DNA-binding</keyword>
<dbReference type="GO" id="GO:0005829">
    <property type="term" value="C:cytosol"/>
    <property type="evidence" value="ECO:0007669"/>
    <property type="project" value="TreeGrafter"/>
</dbReference>
<keyword evidence="7" id="KW-0804">Transcription</keyword>
<dbReference type="InterPro" id="IPR011006">
    <property type="entry name" value="CheY-like_superfamily"/>
</dbReference>
<evidence type="ECO:0000256" key="8">
    <source>
        <dbReference type="ARBA" id="ARBA00023251"/>
    </source>
</evidence>
<evidence type="ECO:0000259" key="12">
    <source>
        <dbReference type="PROSITE" id="PS50110"/>
    </source>
</evidence>
<comment type="caution">
    <text evidence="14">The sequence shown here is derived from an EMBL/GenBank/DDBJ whole genome shotgun (WGS) entry which is preliminary data.</text>
</comment>
<feature type="domain" description="OmpR/PhoB-type" evidence="13">
    <location>
        <begin position="130"/>
        <end position="231"/>
    </location>
</feature>
<evidence type="ECO:0000256" key="3">
    <source>
        <dbReference type="ARBA" id="ARBA00023012"/>
    </source>
</evidence>
<keyword evidence="3" id="KW-0902">Two-component regulatory system</keyword>
<dbReference type="Pfam" id="PF00486">
    <property type="entry name" value="Trans_reg_C"/>
    <property type="match status" value="1"/>
</dbReference>
<evidence type="ECO:0000256" key="7">
    <source>
        <dbReference type="ARBA" id="ARBA00023163"/>
    </source>
</evidence>
<dbReference type="GO" id="GO:0032993">
    <property type="term" value="C:protein-DNA complex"/>
    <property type="evidence" value="ECO:0007669"/>
    <property type="project" value="TreeGrafter"/>
</dbReference>
<dbReference type="SUPFAM" id="SSF52172">
    <property type="entry name" value="CheY-like"/>
    <property type="match status" value="1"/>
</dbReference>
<organism evidence="14 15">
    <name type="scientific">Enterococcus raffinosus</name>
    <dbReference type="NCBI Taxonomy" id="71452"/>
    <lineage>
        <taxon>Bacteria</taxon>
        <taxon>Bacillati</taxon>
        <taxon>Bacillota</taxon>
        <taxon>Bacilli</taxon>
        <taxon>Lactobacillales</taxon>
        <taxon>Enterococcaceae</taxon>
        <taxon>Enterococcus</taxon>
    </lineage>
</organism>
<proteinExistence type="predicted"/>
<dbReference type="InterPro" id="IPR036388">
    <property type="entry name" value="WH-like_DNA-bd_sf"/>
</dbReference>
<keyword evidence="8" id="KW-0046">Antibiotic resistance</keyword>
<dbReference type="EMBL" id="JARPXM010000008">
    <property type="protein sequence ID" value="MDT2538391.1"/>
    <property type="molecule type" value="Genomic_DNA"/>
</dbReference>
<dbReference type="Gene3D" id="3.40.50.2300">
    <property type="match status" value="1"/>
</dbReference>